<keyword evidence="2" id="KW-1185">Reference proteome</keyword>
<organism evidence="1 2">
    <name type="scientific">Nephila pilipes</name>
    <name type="common">Giant wood spider</name>
    <name type="synonym">Nephila maculata</name>
    <dbReference type="NCBI Taxonomy" id="299642"/>
    <lineage>
        <taxon>Eukaryota</taxon>
        <taxon>Metazoa</taxon>
        <taxon>Ecdysozoa</taxon>
        <taxon>Arthropoda</taxon>
        <taxon>Chelicerata</taxon>
        <taxon>Arachnida</taxon>
        <taxon>Araneae</taxon>
        <taxon>Araneomorphae</taxon>
        <taxon>Entelegynae</taxon>
        <taxon>Araneoidea</taxon>
        <taxon>Nephilidae</taxon>
        <taxon>Nephila</taxon>
    </lineage>
</organism>
<reference evidence="1" key="1">
    <citation type="submission" date="2020-08" db="EMBL/GenBank/DDBJ databases">
        <title>Multicomponent nature underlies the extraordinary mechanical properties of spider dragline silk.</title>
        <authorList>
            <person name="Kono N."/>
            <person name="Nakamura H."/>
            <person name="Mori M."/>
            <person name="Yoshida Y."/>
            <person name="Ohtoshi R."/>
            <person name="Malay A.D."/>
            <person name="Moran D.A.P."/>
            <person name="Tomita M."/>
            <person name="Numata K."/>
            <person name="Arakawa K."/>
        </authorList>
    </citation>
    <scope>NUCLEOTIDE SEQUENCE</scope>
</reference>
<dbReference type="EMBL" id="BMAW01110463">
    <property type="protein sequence ID" value="GFT43169.1"/>
    <property type="molecule type" value="Genomic_DNA"/>
</dbReference>
<dbReference type="AlphaFoldDB" id="A0A8X6NZ79"/>
<comment type="caution">
    <text evidence="1">The sequence shown here is derived from an EMBL/GenBank/DDBJ whole genome shotgun (WGS) entry which is preliminary data.</text>
</comment>
<dbReference type="Proteomes" id="UP000887013">
    <property type="component" value="Unassembled WGS sequence"/>
</dbReference>
<accession>A0A8X6NZ79</accession>
<evidence type="ECO:0000313" key="2">
    <source>
        <dbReference type="Proteomes" id="UP000887013"/>
    </source>
</evidence>
<gene>
    <name evidence="1" type="ORF">NPIL_269561</name>
</gene>
<evidence type="ECO:0000313" key="1">
    <source>
        <dbReference type="EMBL" id="GFT43169.1"/>
    </source>
</evidence>
<proteinExistence type="predicted"/>
<sequence length="117" mass="12834">MWKGYIFEVCRTFSIAVGGTSSSAATSLVLVDRKSVNRCSMTCVVFLQQAVLCGKSPSPVVVDPSWRKYYGVDNTFSDITVGTPGVLSTHVHLLDRTSNAYQRIPCLCTQPIRNSLK</sequence>
<protein>
    <submittedName>
        <fullName evidence="1">Uncharacterized protein</fullName>
    </submittedName>
</protein>
<name>A0A8X6NZ79_NEPPI</name>